<dbReference type="AlphaFoldDB" id="A0A7W6EG70"/>
<evidence type="ECO:0000313" key="3">
    <source>
        <dbReference type="EMBL" id="MBB3997648.1"/>
    </source>
</evidence>
<dbReference type="Gene3D" id="3.40.50.720">
    <property type="entry name" value="NAD(P)-binding Rossmann-like Domain"/>
    <property type="match status" value="1"/>
</dbReference>
<dbReference type="InterPro" id="IPR036291">
    <property type="entry name" value="NAD(P)-bd_dom_sf"/>
</dbReference>
<dbReference type="InterPro" id="IPR051207">
    <property type="entry name" value="ComplexI_NDUFA9_subunit"/>
</dbReference>
<dbReference type="PANTHER" id="PTHR12126">
    <property type="entry name" value="NADH-UBIQUINONE OXIDOREDUCTASE 39 KDA SUBUNIT-RELATED"/>
    <property type="match status" value="1"/>
</dbReference>
<dbReference type="GO" id="GO:0016491">
    <property type="term" value="F:oxidoreductase activity"/>
    <property type="evidence" value="ECO:0007669"/>
    <property type="project" value="UniProtKB-KW"/>
</dbReference>
<reference evidence="3 4" key="1">
    <citation type="submission" date="2020-08" db="EMBL/GenBank/DDBJ databases">
        <title>Genomic Encyclopedia of Type Strains, Phase IV (KMG-IV): sequencing the most valuable type-strain genomes for metagenomic binning, comparative biology and taxonomic classification.</title>
        <authorList>
            <person name="Goeker M."/>
        </authorList>
    </citation>
    <scope>NUCLEOTIDE SEQUENCE [LARGE SCALE GENOMIC DNA]</scope>
    <source>
        <strain evidence="3 4">DSM 102238</strain>
    </source>
</reference>
<evidence type="ECO:0000313" key="4">
    <source>
        <dbReference type="Proteomes" id="UP000542776"/>
    </source>
</evidence>
<sequence>MAVDTKKQITVFGGSGFLGRYVVHALAKRGHRIRVACRRPDLAYHLQIAGTLGQIQAVQANLRYPWSIDRAVEGSDHVVNLVGILTEAGKQDFTALQAKGAGLVAEAAAKRGLPVVQMSAIGADAASPSEYARTKAEGEARVLAAVPEAVILRPSIVFGAEDQFFNRFADMARLSPFIPLLGGGATRFQPVFVNDVALAVAGAVEGAVAGGRVYELGGPEALSFREMMEEMLRVVERRKRFLSIPFGAAVRLAEFAQYLPGSPLTPDQVVQLQIDNVVSAEAEAEGRTFAAFGIRPRTLEAVLPTYLVRFRPQGQFTKPQDHDDRPAEDTSLPGDDGVAKA</sequence>
<dbReference type="CDD" id="cd05271">
    <property type="entry name" value="NDUFA9_like_SDR_a"/>
    <property type="match status" value="1"/>
</dbReference>
<dbReference type="Pfam" id="PF01370">
    <property type="entry name" value="Epimerase"/>
    <property type="match status" value="1"/>
</dbReference>
<dbReference type="EMBL" id="JACIEK010000002">
    <property type="protein sequence ID" value="MBB3997648.1"/>
    <property type="molecule type" value="Genomic_DNA"/>
</dbReference>
<proteinExistence type="predicted"/>
<gene>
    <name evidence="3" type="ORF">GGR04_001484</name>
</gene>
<feature type="compositionally biased region" description="Basic and acidic residues" evidence="1">
    <location>
        <begin position="319"/>
        <end position="328"/>
    </location>
</feature>
<dbReference type="FunFam" id="3.40.50.720:FF:000702">
    <property type="entry name" value="NADH dehydrogenase (Ubiquinone)"/>
    <property type="match status" value="1"/>
</dbReference>
<dbReference type="SUPFAM" id="SSF51735">
    <property type="entry name" value="NAD(P)-binding Rossmann-fold domains"/>
    <property type="match status" value="1"/>
</dbReference>
<dbReference type="GO" id="GO:0044877">
    <property type="term" value="F:protein-containing complex binding"/>
    <property type="evidence" value="ECO:0007669"/>
    <property type="project" value="TreeGrafter"/>
</dbReference>
<dbReference type="RefSeq" id="WP_183199197.1">
    <property type="nucleotide sequence ID" value="NZ_JACIEK010000002.1"/>
</dbReference>
<feature type="domain" description="NAD-dependent epimerase/dehydratase" evidence="2">
    <location>
        <begin position="9"/>
        <end position="217"/>
    </location>
</feature>
<accession>A0A7W6EG70</accession>
<name>A0A7W6EG70_9HYPH</name>
<keyword evidence="4" id="KW-1185">Reference proteome</keyword>
<dbReference type="PANTHER" id="PTHR12126:SF11">
    <property type="entry name" value="NADH DEHYDROGENASE [UBIQUINONE] 1 ALPHA SUBCOMPLEX SUBUNIT 9, MITOCHONDRIAL"/>
    <property type="match status" value="1"/>
</dbReference>
<dbReference type="InterPro" id="IPR001509">
    <property type="entry name" value="Epimerase_deHydtase"/>
</dbReference>
<dbReference type="Proteomes" id="UP000542776">
    <property type="component" value="Unassembled WGS sequence"/>
</dbReference>
<evidence type="ECO:0000256" key="1">
    <source>
        <dbReference type="SAM" id="MobiDB-lite"/>
    </source>
</evidence>
<dbReference type="EC" id="1.6.99.3" evidence="3"/>
<feature type="region of interest" description="Disordered" evidence="1">
    <location>
        <begin position="315"/>
        <end position="341"/>
    </location>
</feature>
<evidence type="ECO:0000259" key="2">
    <source>
        <dbReference type="Pfam" id="PF01370"/>
    </source>
</evidence>
<comment type="caution">
    <text evidence="3">The sequence shown here is derived from an EMBL/GenBank/DDBJ whole genome shotgun (WGS) entry which is preliminary data.</text>
</comment>
<keyword evidence="3" id="KW-0560">Oxidoreductase</keyword>
<protein>
    <submittedName>
        <fullName evidence="3">NADH dehydrogenase</fullName>
        <ecNumber evidence="3">1.6.99.3</ecNumber>
    </submittedName>
</protein>
<organism evidence="3 4">
    <name type="scientific">Aureimonas pseudogalii</name>
    <dbReference type="NCBI Taxonomy" id="1744844"/>
    <lineage>
        <taxon>Bacteria</taxon>
        <taxon>Pseudomonadati</taxon>
        <taxon>Pseudomonadota</taxon>
        <taxon>Alphaproteobacteria</taxon>
        <taxon>Hyphomicrobiales</taxon>
        <taxon>Aurantimonadaceae</taxon>
        <taxon>Aureimonas</taxon>
    </lineage>
</organism>